<dbReference type="HOGENOM" id="CLU_2109961_0_0_1"/>
<evidence type="ECO:0000313" key="3">
    <source>
        <dbReference type="EMBL" id="KIK24361.1"/>
    </source>
</evidence>
<protein>
    <submittedName>
        <fullName evidence="3">Uncharacterized protein</fullName>
    </submittedName>
</protein>
<dbReference type="AlphaFoldDB" id="A0A0C9Z5G1"/>
<feature type="compositionally biased region" description="Acidic residues" evidence="1">
    <location>
        <begin position="44"/>
        <end position="60"/>
    </location>
</feature>
<keyword evidence="4" id="KW-1185">Reference proteome</keyword>
<gene>
    <name evidence="3" type="ORF">PISMIDRAFT_10216</name>
    <name evidence="2" type="ORF">PISMIDRAFT_19193</name>
</gene>
<feature type="compositionally biased region" description="Basic and acidic residues" evidence="1">
    <location>
        <begin position="1"/>
        <end position="13"/>
    </location>
</feature>
<feature type="region of interest" description="Disordered" evidence="1">
    <location>
        <begin position="1"/>
        <end position="76"/>
    </location>
</feature>
<sequence>MKASVELEIREAMGDSPVPQSEYFCSPSSPYTDFPSQDPSIEPQDAEDKPETDEQPDEAAVDALEASTPPPEPKEDLCKVLVQAGSVEVEEIKPEVEVEVQSKVVAQRKPPEVNI</sequence>
<dbReference type="Proteomes" id="UP000054018">
    <property type="component" value="Unassembled WGS sequence"/>
</dbReference>
<evidence type="ECO:0000256" key="1">
    <source>
        <dbReference type="SAM" id="MobiDB-lite"/>
    </source>
</evidence>
<accession>A0A0C9Z5G1</accession>
<evidence type="ECO:0000313" key="4">
    <source>
        <dbReference type="Proteomes" id="UP000054018"/>
    </source>
</evidence>
<dbReference type="OrthoDB" id="2701707at2759"/>
<organism evidence="3 4">
    <name type="scientific">Pisolithus microcarpus 441</name>
    <dbReference type="NCBI Taxonomy" id="765257"/>
    <lineage>
        <taxon>Eukaryota</taxon>
        <taxon>Fungi</taxon>
        <taxon>Dikarya</taxon>
        <taxon>Basidiomycota</taxon>
        <taxon>Agaricomycotina</taxon>
        <taxon>Agaricomycetes</taxon>
        <taxon>Agaricomycetidae</taxon>
        <taxon>Boletales</taxon>
        <taxon>Sclerodermatineae</taxon>
        <taxon>Pisolithaceae</taxon>
        <taxon>Pisolithus</taxon>
    </lineage>
</organism>
<reference evidence="3 4" key="1">
    <citation type="submission" date="2014-04" db="EMBL/GenBank/DDBJ databases">
        <authorList>
            <consortium name="DOE Joint Genome Institute"/>
            <person name="Kuo A."/>
            <person name="Kohler A."/>
            <person name="Costa M.D."/>
            <person name="Nagy L.G."/>
            <person name="Floudas D."/>
            <person name="Copeland A."/>
            <person name="Barry K.W."/>
            <person name="Cichocki N."/>
            <person name="Veneault-Fourrey C."/>
            <person name="LaButti K."/>
            <person name="Lindquist E.A."/>
            <person name="Lipzen A."/>
            <person name="Lundell T."/>
            <person name="Morin E."/>
            <person name="Murat C."/>
            <person name="Sun H."/>
            <person name="Tunlid A."/>
            <person name="Henrissat B."/>
            <person name="Grigoriev I.V."/>
            <person name="Hibbett D.S."/>
            <person name="Martin F."/>
            <person name="Nordberg H.P."/>
            <person name="Cantor M.N."/>
            <person name="Hua S.X."/>
        </authorList>
    </citation>
    <scope>NUCLEOTIDE SEQUENCE [LARGE SCALE GENOMIC DNA]</scope>
    <source>
        <strain evidence="3 4">441</strain>
    </source>
</reference>
<dbReference type="EMBL" id="KN833716">
    <property type="protein sequence ID" value="KIK24361.1"/>
    <property type="molecule type" value="Genomic_DNA"/>
</dbReference>
<name>A0A0C9Z5G1_9AGAM</name>
<proteinExistence type="predicted"/>
<dbReference type="EMBL" id="KN834151">
    <property type="protein sequence ID" value="KIK11843.1"/>
    <property type="molecule type" value="Genomic_DNA"/>
</dbReference>
<evidence type="ECO:0000313" key="2">
    <source>
        <dbReference type="EMBL" id="KIK11843.1"/>
    </source>
</evidence>
<feature type="compositionally biased region" description="Polar residues" evidence="1">
    <location>
        <begin position="26"/>
        <end position="39"/>
    </location>
</feature>
<reference evidence="3" key="3">
    <citation type="submission" date="2015-02" db="EMBL/GenBank/DDBJ databases">
        <title>Evolutionary Origins and Diversification of the Mycorrhizal Mutualists.</title>
        <authorList>
            <consortium name="DOE Joint Genome Institute"/>
            <consortium name="Mycorrhizal Genomics Consortium"/>
            <person name="Kohler A."/>
            <person name="Kuo A."/>
            <person name="Nagy L.G."/>
            <person name="Floudas D."/>
            <person name="Copeland A."/>
            <person name="Barry K.W."/>
            <person name="Cichocki N."/>
            <person name="Veneault-Fourrey C."/>
            <person name="LaButti K."/>
            <person name="Lindquist E.A."/>
            <person name="Lipzen A."/>
            <person name="Lundell T."/>
            <person name="Morin E."/>
            <person name="Murat C."/>
            <person name="Riley R."/>
            <person name="Ohm R."/>
            <person name="Sun H."/>
            <person name="Tunlid A."/>
            <person name="Henrissat B."/>
            <person name="Grigoriev I.V."/>
            <person name="Hibbett D.S."/>
            <person name="Martin F."/>
        </authorList>
    </citation>
    <scope>NUCLEOTIDE SEQUENCE</scope>
    <source>
        <strain evidence="3">441</strain>
    </source>
</reference>
<reference evidence="4" key="2">
    <citation type="submission" date="2015-01" db="EMBL/GenBank/DDBJ databases">
        <title>Evolutionary Origins and Diversification of the Mycorrhizal Mutualists.</title>
        <authorList>
            <consortium name="DOE Joint Genome Institute"/>
            <consortium name="Mycorrhizal Genomics Consortium"/>
            <person name="Kohler A."/>
            <person name="Kuo A."/>
            <person name="Nagy L.G."/>
            <person name="Floudas D."/>
            <person name="Copeland A."/>
            <person name="Barry K.W."/>
            <person name="Cichocki N."/>
            <person name="Veneault-Fourrey C."/>
            <person name="LaButti K."/>
            <person name="Lindquist E.A."/>
            <person name="Lipzen A."/>
            <person name="Lundell T."/>
            <person name="Morin E."/>
            <person name="Murat C."/>
            <person name="Riley R."/>
            <person name="Ohm R."/>
            <person name="Sun H."/>
            <person name="Tunlid A."/>
            <person name="Henrissat B."/>
            <person name="Grigoriev I.V."/>
            <person name="Hibbett D.S."/>
            <person name="Martin F."/>
        </authorList>
    </citation>
    <scope>NUCLEOTIDE SEQUENCE [LARGE SCALE GENOMIC DNA]</scope>
    <source>
        <strain evidence="4">441</strain>
    </source>
</reference>